<dbReference type="Gene3D" id="3.90.1310.10">
    <property type="entry name" value="Penicillin-binding protein 2a (Domain 2)"/>
    <property type="match status" value="1"/>
</dbReference>
<evidence type="ECO:0000259" key="15">
    <source>
        <dbReference type="Pfam" id="PF00905"/>
    </source>
</evidence>
<dbReference type="Gene3D" id="3.40.710.10">
    <property type="entry name" value="DD-peptidase/beta-lactamase superfamily"/>
    <property type="match status" value="1"/>
</dbReference>
<dbReference type="SUPFAM" id="SSF56519">
    <property type="entry name" value="Penicillin binding protein dimerisation domain"/>
    <property type="match status" value="1"/>
</dbReference>
<accession>A0A0P7YDL5</accession>
<gene>
    <name evidence="17" type="primary">mrdA</name>
    <name evidence="17" type="ORF">HLUCCX10_04935</name>
</gene>
<name>A0A0P7YDL5_9BACT</name>
<dbReference type="InterPro" id="IPR005311">
    <property type="entry name" value="PBP_dimer"/>
</dbReference>
<dbReference type="GO" id="GO:0071555">
    <property type="term" value="P:cell wall organization"/>
    <property type="evidence" value="ECO:0007669"/>
    <property type="project" value="UniProtKB-KW"/>
</dbReference>
<dbReference type="eggNOG" id="COG0768">
    <property type="taxonomic scope" value="Bacteria"/>
</dbReference>
<keyword evidence="6" id="KW-0645">Protease</keyword>
<dbReference type="GO" id="GO:0006508">
    <property type="term" value="P:proteolysis"/>
    <property type="evidence" value="ECO:0007669"/>
    <property type="project" value="UniProtKB-KW"/>
</dbReference>
<dbReference type="GO" id="GO:0005886">
    <property type="term" value="C:plasma membrane"/>
    <property type="evidence" value="ECO:0007669"/>
    <property type="project" value="UniProtKB-SubCell"/>
</dbReference>
<dbReference type="PATRIC" id="fig|1305737.6.peg.1641"/>
<dbReference type="GO" id="GO:0009002">
    <property type="term" value="F:serine-type D-Ala-D-Ala carboxypeptidase activity"/>
    <property type="evidence" value="ECO:0007669"/>
    <property type="project" value="InterPro"/>
</dbReference>
<evidence type="ECO:0000259" key="16">
    <source>
        <dbReference type="Pfam" id="PF03717"/>
    </source>
</evidence>
<dbReference type="SUPFAM" id="SSF56601">
    <property type="entry name" value="beta-lactamase/transpeptidase-like"/>
    <property type="match status" value="1"/>
</dbReference>
<feature type="domain" description="Penicillin-binding protein dimerisation" evidence="16">
    <location>
        <begin position="49"/>
        <end position="210"/>
    </location>
</feature>
<sequence length="600" mass="66903">MNDKKPFVIIIVISLVGIVLLTKLFMIQVMDDSFTRRAERNAIQRVVDHPYRGLIYDRNGELLVYNNPIFDLMVVPKEFSVKDTAKFLSIFGIEKEDLVTAYNAAKKYSSVKPSPLIKQISSTDFAKIQDFLIDYPGLFITTRSVRSYPTPIAAHALGYIGEINARQLERDSSDYYEQGDYVGLSGMERFYEDELKGQKGVKYKMVNVRGVDKGPFKDGAYDTASVAGINLTSTLDRELQLYGEYLMKGKTGSVVAIEPKTGEILAMISAPFYDPNELTGANFGKNYSLLNSMDSKPFLNRPVMARYPPGSIFKIVQSLIGLQEGILFPETTFACNRSLVACHNHPSPVNLFGAIRNSCNPYYHQAFRRIINQEISSNTFKDTQIGLDVWREKVMKFGLGGKLGVDMVGEYSGDVPSSKLYDRVYGEGRWKYSTIYSLSIGQGELQVTPLQMANLAAIFANKGYYYTPHLIKAVDGDPTRIPSKFRIKNEVGVDPKHFDIIQDAMAEALYGTANRAIIQDLVIAGKTGTAQNPHGEDHSVFVAFAPKDDPKIAIAVYVENAGWGGRAAASTASLMIEKYLRGQVSRPQLEEYVLANNFIY</sequence>
<keyword evidence="12 14" id="KW-0472">Membrane</keyword>
<reference evidence="17 18" key="1">
    <citation type="submission" date="2015-09" db="EMBL/GenBank/DDBJ databases">
        <title>Identification and resolution of microdiversity through metagenomic sequencing of parallel consortia.</title>
        <authorList>
            <person name="Nelson W.C."/>
            <person name="Romine M.F."/>
            <person name="Lindemann S.R."/>
        </authorList>
    </citation>
    <scope>NUCLEOTIDE SEQUENCE [LARGE SCALE GENOMIC DNA]</scope>
    <source>
        <strain evidence="17">HL-49</strain>
    </source>
</reference>
<dbReference type="OrthoDB" id="9766847at2"/>
<evidence type="ECO:0000256" key="12">
    <source>
        <dbReference type="ARBA" id="ARBA00023136"/>
    </source>
</evidence>
<dbReference type="InterPro" id="IPR001460">
    <property type="entry name" value="PCN-bd_Tpept"/>
</dbReference>
<evidence type="ECO:0000256" key="3">
    <source>
        <dbReference type="ARBA" id="ARBA00022475"/>
    </source>
</evidence>
<keyword evidence="13" id="KW-0961">Cell wall biogenesis/degradation</keyword>
<keyword evidence="10" id="KW-0573">Peptidoglycan synthesis</keyword>
<evidence type="ECO:0000256" key="14">
    <source>
        <dbReference type="SAM" id="Phobius"/>
    </source>
</evidence>
<dbReference type="GO" id="GO:0008360">
    <property type="term" value="P:regulation of cell shape"/>
    <property type="evidence" value="ECO:0007669"/>
    <property type="project" value="UniProtKB-KW"/>
</dbReference>
<evidence type="ECO:0000313" key="18">
    <source>
        <dbReference type="Proteomes" id="UP000050421"/>
    </source>
</evidence>
<evidence type="ECO:0000256" key="13">
    <source>
        <dbReference type="ARBA" id="ARBA00023316"/>
    </source>
</evidence>
<evidence type="ECO:0000256" key="10">
    <source>
        <dbReference type="ARBA" id="ARBA00022984"/>
    </source>
</evidence>
<dbReference type="GO" id="GO:0009252">
    <property type="term" value="P:peptidoglycan biosynthetic process"/>
    <property type="evidence" value="ECO:0007669"/>
    <property type="project" value="UniProtKB-KW"/>
</dbReference>
<dbReference type="AlphaFoldDB" id="A0A0P7YDL5"/>
<keyword evidence="9" id="KW-0133">Cell shape</keyword>
<evidence type="ECO:0000256" key="4">
    <source>
        <dbReference type="ARBA" id="ARBA00022519"/>
    </source>
</evidence>
<comment type="subcellular location">
    <subcellularLocation>
        <location evidence="2">Cell membrane</location>
    </subcellularLocation>
    <subcellularLocation>
        <location evidence="1">Membrane</location>
        <topology evidence="1">Single-pass membrane protein</topology>
    </subcellularLocation>
</comment>
<evidence type="ECO:0000256" key="5">
    <source>
        <dbReference type="ARBA" id="ARBA00022645"/>
    </source>
</evidence>
<dbReference type="InterPro" id="IPR036138">
    <property type="entry name" value="PBP_dimer_sf"/>
</dbReference>
<comment type="caution">
    <text evidence="17">The sequence shown here is derived from an EMBL/GenBank/DDBJ whole genome shotgun (WGS) entry which is preliminary data.</text>
</comment>
<keyword evidence="4" id="KW-0997">Cell inner membrane</keyword>
<feature type="domain" description="Penicillin-binding protein transpeptidase" evidence="15">
    <location>
        <begin position="252"/>
        <end position="572"/>
    </location>
</feature>
<dbReference type="Pfam" id="PF00905">
    <property type="entry name" value="Transpeptidase"/>
    <property type="match status" value="1"/>
</dbReference>
<evidence type="ECO:0000256" key="7">
    <source>
        <dbReference type="ARBA" id="ARBA00022692"/>
    </source>
</evidence>
<dbReference type="Pfam" id="PF03717">
    <property type="entry name" value="PBP_dimer"/>
    <property type="match status" value="1"/>
</dbReference>
<protein>
    <submittedName>
        <fullName evidence="17">Penicillin-binding protein 2 MrdA</fullName>
    </submittedName>
</protein>
<proteinExistence type="predicted"/>
<evidence type="ECO:0000256" key="1">
    <source>
        <dbReference type="ARBA" id="ARBA00004167"/>
    </source>
</evidence>
<evidence type="ECO:0000256" key="9">
    <source>
        <dbReference type="ARBA" id="ARBA00022960"/>
    </source>
</evidence>
<evidence type="ECO:0000256" key="6">
    <source>
        <dbReference type="ARBA" id="ARBA00022670"/>
    </source>
</evidence>
<dbReference type="InterPro" id="IPR050515">
    <property type="entry name" value="Beta-lactam/transpept"/>
</dbReference>
<dbReference type="Gene3D" id="3.30.1390.30">
    <property type="entry name" value="Penicillin-binding protein 2a, domain 3"/>
    <property type="match status" value="1"/>
</dbReference>
<keyword evidence="3" id="KW-1003">Cell membrane</keyword>
<dbReference type="Proteomes" id="UP000050421">
    <property type="component" value="Unassembled WGS sequence"/>
</dbReference>
<dbReference type="PANTHER" id="PTHR30627">
    <property type="entry name" value="PEPTIDOGLYCAN D,D-TRANSPEPTIDASE"/>
    <property type="match status" value="1"/>
</dbReference>
<dbReference type="PANTHER" id="PTHR30627:SF2">
    <property type="entry name" value="PEPTIDOGLYCAN D,D-TRANSPEPTIDASE MRDA"/>
    <property type="match status" value="1"/>
</dbReference>
<dbReference type="EMBL" id="LJXT01000021">
    <property type="protein sequence ID" value="KPQ18720.1"/>
    <property type="molecule type" value="Genomic_DNA"/>
</dbReference>
<dbReference type="GO" id="GO:0071972">
    <property type="term" value="F:peptidoglycan L,D-transpeptidase activity"/>
    <property type="evidence" value="ECO:0007669"/>
    <property type="project" value="TreeGrafter"/>
</dbReference>
<dbReference type="NCBIfam" id="TIGR03423">
    <property type="entry name" value="pbp2_mrdA"/>
    <property type="match status" value="1"/>
</dbReference>
<dbReference type="STRING" id="1305737.GCA_000526355_02460"/>
<keyword evidence="7 14" id="KW-0812">Transmembrane</keyword>
<feature type="transmembrane region" description="Helical" evidence="14">
    <location>
        <begin position="7"/>
        <end position="27"/>
    </location>
</feature>
<evidence type="ECO:0000313" key="17">
    <source>
        <dbReference type="EMBL" id="KPQ18720.1"/>
    </source>
</evidence>
<dbReference type="InterPro" id="IPR017790">
    <property type="entry name" value="Penicillin-binding_protein_2"/>
</dbReference>
<evidence type="ECO:0000256" key="8">
    <source>
        <dbReference type="ARBA" id="ARBA00022801"/>
    </source>
</evidence>
<organism evidence="17 18">
    <name type="scientific">Algoriphagus marincola HL-49</name>
    <dbReference type="NCBI Taxonomy" id="1305737"/>
    <lineage>
        <taxon>Bacteria</taxon>
        <taxon>Pseudomonadati</taxon>
        <taxon>Bacteroidota</taxon>
        <taxon>Cytophagia</taxon>
        <taxon>Cytophagales</taxon>
        <taxon>Cyclobacteriaceae</taxon>
        <taxon>Algoriphagus</taxon>
    </lineage>
</organism>
<keyword evidence="5" id="KW-0121">Carboxypeptidase</keyword>
<dbReference type="GO" id="GO:0008658">
    <property type="term" value="F:penicillin binding"/>
    <property type="evidence" value="ECO:0007669"/>
    <property type="project" value="InterPro"/>
</dbReference>
<evidence type="ECO:0000256" key="11">
    <source>
        <dbReference type="ARBA" id="ARBA00022989"/>
    </source>
</evidence>
<keyword evidence="11 14" id="KW-1133">Transmembrane helix</keyword>
<keyword evidence="8" id="KW-0378">Hydrolase</keyword>
<evidence type="ECO:0000256" key="2">
    <source>
        <dbReference type="ARBA" id="ARBA00004236"/>
    </source>
</evidence>
<dbReference type="InterPro" id="IPR012338">
    <property type="entry name" value="Beta-lactam/transpept-like"/>
</dbReference>